<dbReference type="GeneID" id="36515441"/>
<evidence type="ECO:0000256" key="2">
    <source>
        <dbReference type="ARBA" id="ARBA00006898"/>
    </source>
</evidence>
<protein>
    <recommendedName>
        <fullName evidence="3">DNA-directed RNA polymerase III subunit RPC9</fullName>
    </recommendedName>
</protein>
<accession>A0A2T0FGD9</accession>
<dbReference type="Gene3D" id="1.20.1250.40">
    <property type="match status" value="1"/>
</dbReference>
<dbReference type="Proteomes" id="UP000238350">
    <property type="component" value="Unassembled WGS sequence"/>
</dbReference>
<dbReference type="InterPro" id="IPR005574">
    <property type="entry name" value="Rpb4/RPC9"/>
</dbReference>
<organism evidence="7 8">
    <name type="scientific">Wickerhamiella sorbophila</name>
    <dbReference type="NCBI Taxonomy" id="45607"/>
    <lineage>
        <taxon>Eukaryota</taxon>
        <taxon>Fungi</taxon>
        <taxon>Dikarya</taxon>
        <taxon>Ascomycota</taxon>
        <taxon>Saccharomycotina</taxon>
        <taxon>Dipodascomycetes</taxon>
        <taxon>Dipodascales</taxon>
        <taxon>Trichomonascaceae</taxon>
        <taxon>Wickerhamiella</taxon>
    </lineage>
</organism>
<evidence type="ECO:0000256" key="4">
    <source>
        <dbReference type="ARBA" id="ARBA00022478"/>
    </source>
</evidence>
<reference evidence="7 8" key="1">
    <citation type="submission" date="2017-04" db="EMBL/GenBank/DDBJ databases">
        <title>Genome sequencing of [Candida] sorbophila.</title>
        <authorList>
            <person name="Ahn J.O."/>
        </authorList>
    </citation>
    <scope>NUCLEOTIDE SEQUENCE [LARGE SCALE GENOMIC DNA]</scope>
    <source>
        <strain evidence="7 8">DS02</strain>
    </source>
</reference>
<comment type="caution">
    <text evidence="7">The sequence shown here is derived from an EMBL/GenBank/DDBJ whole genome shotgun (WGS) entry which is preliminary data.</text>
</comment>
<dbReference type="GO" id="GO:0006384">
    <property type="term" value="P:transcription initiation at RNA polymerase III promoter"/>
    <property type="evidence" value="ECO:0007669"/>
    <property type="project" value="InterPro"/>
</dbReference>
<keyword evidence="8" id="KW-1185">Reference proteome</keyword>
<evidence type="ECO:0000313" key="7">
    <source>
        <dbReference type="EMBL" id="PRT54072.1"/>
    </source>
</evidence>
<dbReference type="Pfam" id="PF03874">
    <property type="entry name" value="RNA_pol_Rpb4"/>
    <property type="match status" value="1"/>
</dbReference>
<dbReference type="STRING" id="45607.A0A2T0FGD9"/>
<keyword evidence="6" id="KW-0539">Nucleus</keyword>
<evidence type="ECO:0000256" key="1">
    <source>
        <dbReference type="ARBA" id="ARBA00004123"/>
    </source>
</evidence>
<evidence type="ECO:0000256" key="6">
    <source>
        <dbReference type="ARBA" id="ARBA00023242"/>
    </source>
</evidence>
<proteinExistence type="inferred from homology"/>
<dbReference type="GO" id="GO:0005666">
    <property type="term" value="C:RNA polymerase III complex"/>
    <property type="evidence" value="ECO:0007669"/>
    <property type="project" value="InterPro"/>
</dbReference>
<comment type="similarity">
    <text evidence="2">Belongs to the eukaryotic RPC9 RNA polymerase subunit family.</text>
</comment>
<dbReference type="OrthoDB" id="1746530at2759"/>
<dbReference type="EMBL" id="NDIQ01000001">
    <property type="protein sequence ID" value="PRT54072.1"/>
    <property type="molecule type" value="Genomic_DNA"/>
</dbReference>
<dbReference type="InterPro" id="IPR038324">
    <property type="entry name" value="Rpb4/RPC9_sf"/>
</dbReference>
<dbReference type="SUPFAM" id="SSF47819">
    <property type="entry name" value="HRDC-like"/>
    <property type="match status" value="1"/>
</dbReference>
<sequence length="128" mass="14277">MRILEGPQPLLTNVEVLEHITEVKRTAASENLQTIIVELQAYLRERPAGNVGNPQKIENIAKFVAAIKQENLEFEKAEILEIFNSAPSSLAVLFCLIEEADMRFTEDQLNKVLDLSAEYLGAEPVPGE</sequence>
<dbReference type="InterPro" id="IPR038846">
    <property type="entry name" value="RPC9"/>
</dbReference>
<evidence type="ECO:0000313" key="8">
    <source>
        <dbReference type="Proteomes" id="UP000238350"/>
    </source>
</evidence>
<dbReference type="InterPro" id="IPR010997">
    <property type="entry name" value="HRDC-like_sf"/>
</dbReference>
<gene>
    <name evidence="7" type="ORF">B9G98_01692</name>
</gene>
<evidence type="ECO:0000256" key="3">
    <source>
        <dbReference type="ARBA" id="ARBA00016672"/>
    </source>
</evidence>
<dbReference type="AlphaFoldDB" id="A0A2T0FGD9"/>
<name>A0A2T0FGD9_9ASCO</name>
<dbReference type="GO" id="GO:0000166">
    <property type="term" value="F:nucleotide binding"/>
    <property type="evidence" value="ECO:0007669"/>
    <property type="project" value="InterPro"/>
</dbReference>
<keyword evidence="5" id="KW-0804">Transcription</keyword>
<dbReference type="PANTHER" id="PTHR15561">
    <property type="entry name" value="CALCITONIN GENE-RELATED PEPTIDE-RECEPTOR COMPONENT PROTEIN"/>
    <property type="match status" value="1"/>
</dbReference>
<dbReference type="PANTHER" id="PTHR15561:SF0">
    <property type="entry name" value="DNA-DIRECTED RNA POLYMERASE III SUBUNIT RPC9"/>
    <property type="match status" value="1"/>
</dbReference>
<dbReference type="RefSeq" id="XP_024664018.1">
    <property type="nucleotide sequence ID" value="XM_024808250.1"/>
</dbReference>
<evidence type="ECO:0000256" key="5">
    <source>
        <dbReference type="ARBA" id="ARBA00023163"/>
    </source>
</evidence>
<comment type="subcellular location">
    <subcellularLocation>
        <location evidence="1">Nucleus</location>
    </subcellularLocation>
</comment>
<keyword evidence="4 7" id="KW-0240">DNA-directed RNA polymerase</keyword>